<accession>A0ABY9XUF6</accession>
<sequence>MVPKEWNVHFKLHASQNTVVEVMLKNGKVDIIEVVPEERRKDIQNLLLFTLDEKINLN</sequence>
<gene>
    <name evidence="1" type="ORF">RHP51_01485</name>
</gene>
<dbReference type="EMBL" id="CP134537">
    <property type="protein sequence ID" value="WNH09440.1"/>
    <property type="molecule type" value="Genomic_DNA"/>
</dbReference>
<proteinExistence type="predicted"/>
<dbReference type="RefSeq" id="WP_415865906.1">
    <property type="nucleotide sequence ID" value="NZ_CP134537.1"/>
</dbReference>
<organism evidence="1 2">
    <name type="scientific">Thalassobellus suaedae</name>
    <dbReference type="NCBI Taxonomy" id="3074124"/>
    <lineage>
        <taxon>Bacteria</taxon>
        <taxon>Pseudomonadati</taxon>
        <taxon>Bacteroidota</taxon>
        <taxon>Flavobacteriia</taxon>
        <taxon>Flavobacteriales</taxon>
        <taxon>Flavobacteriaceae</taxon>
        <taxon>Thalassobellus</taxon>
    </lineage>
</organism>
<reference evidence="1 2" key="1">
    <citation type="submission" date="2023-09" db="EMBL/GenBank/DDBJ databases">
        <title>Thalassobella suaedae gen. nov., sp. nov., a marine bacterium of the family Flavobacteriaceae isolated from a halophyte Suaeda japonica.</title>
        <authorList>
            <person name="Lee S.Y."/>
            <person name="Hwang C.Y."/>
        </authorList>
    </citation>
    <scope>NUCLEOTIDE SEQUENCE [LARGE SCALE GENOMIC DNA]</scope>
    <source>
        <strain evidence="1 2">HL-DH14</strain>
    </source>
</reference>
<dbReference type="Proteomes" id="UP001302806">
    <property type="component" value="Chromosome"/>
</dbReference>
<evidence type="ECO:0000313" key="2">
    <source>
        <dbReference type="Proteomes" id="UP001302806"/>
    </source>
</evidence>
<protein>
    <submittedName>
        <fullName evidence="1">Uncharacterized protein</fullName>
    </submittedName>
</protein>
<evidence type="ECO:0000313" key="1">
    <source>
        <dbReference type="EMBL" id="WNH09440.1"/>
    </source>
</evidence>
<name>A0ABY9XUF6_9FLAO</name>